<dbReference type="Pfam" id="PF04909">
    <property type="entry name" value="Amidohydro_2"/>
    <property type="match status" value="1"/>
</dbReference>
<dbReference type="InterPro" id="IPR032466">
    <property type="entry name" value="Metal_Hydrolase"/>
</dbReference>
<sequence length="151" mass="17822">LLEPLHLTYDLLIFEKHLPQTMRFVDQHPYQMFVVDHIAKPRIREGYLSPWREQIKELARRENVYCKLSGIVTEADYTSWTEAEILPYMEITLEAFEPQRLMFGSDWPVCLVAVSYARWVDIASRLIGQLSESEQRRVWTDTAVEAYRLTG</sequence>
<accession>A0A9D5JUW3</accession>
<dbReference type="Proteomes" id="UP000649604">
    <property type="component" value="Unassembled WGS sequence"/>
</dbReference>
<dbReference type="AlphaFoldDB" id="A0A9D5JUW3"/>
<protein>
    <submittedName>
        <fullName evidence="3">Amidohydrolase family protein</fullName>
    </submittedName>
</protein>
<dbReference type="PANTHER" id="PTHR43569:SF2">
    <property type="entry name" value="AMIDOHYDROLASE-RELATED DOMAIN-CONTAINING PROTEIN"/>
    <property type="match status" value="1"/>
</dbReference>
<gene>
    <name evidence="3" type="ORF">GF339_08340</name>
</gene>
<evidence type="ECO:0000259" key="2">
    <source>
        <dbReference type="Pfam" id="PF04909"/>
    </source>
</evidence>
<feature type="non-terminal residue" evidence="3">
    <location>
        <position position="1"/>
    </location>
</feature>
<feature type="domain" description="Amidohydrolase-related" evidence="2">
    <location>
        <begin position="2"/>
        <end position="149"/>
    </location>
</feature>
<dbReference type="GO" id="GO:0016787">
    <property type="term" value="F:hydrolase activity"/>
    <property type="evidence" value="ECO:0007669"/>
    <property type="project" value="InterPro"/>
</dbReference>
<reference evidence="3" key="1">
    <citation type="submission" date="2019-11" db="EMBL/GenBank/DDBJ databases">
        <title>Microbial mats filling the niche in hypersaline microbial mats.</title>
        <authorList>
            <person name="Wong H.L."/>
            <person name="Macleod F.I."/>
            <person name="White R.A. III"/>
            <person name="Burns B.P."/>
        </authorList>
    </citation>
    <scope>NUCLEOTIDE SEQUENCE</scope>
    <source>
        <strain evidence="3">Rbin_158</strain>
    </source>
</reference>
<evidence type="ECO:0000313" key="4">
    <source>
        <dbReference type="Proteomes" id="UP000649604"/>
    </source>
</evidence>
<dbReference type="EMBL" id="WJJP01000262">
    <property type="protein sequence ID" value="MBD3324580.1"/>
    <property type="molecule type" value="Genomic_DNA"/>
</dbReference>
<dbReference type="PANTHER" id="PTHR43569">
    <property type="entry name" value="AMIDOHYDROLASE"/>
    <property type="match status" value="1"/>
</dbReference>
<evidence type="ECO:0000313" key="3">
    <source>
        <dbReference type="EMBL" id="MBD3324580.1"/>
    </source>
</evidence>
<dbReference type="Gene3D" id="3.20.20.140">
    <property type="entry name" value="Metal-dependent hydrolases"/>
    <property type="match status" value="1"/>
</dbReference>
<name>A0A9D5JUW3_9BACT</name>
<evidence type="ECO:0000256" key="1">
    <source>
        <dbReference type="ARBA" id="ARBA00038310"/>
    </source>
</evidence>
<dbReference type="InterPro" id="IPR052350">
    <property type="entry name" value="Metallo-dep_Lactonases"/>
</dbReference>
<dbReference type="InterPro" id="IPR006680">
    <property type="entry name" value="Amidohydro-rel"/>
</dbReference>
<organism evidence="3 4">
    <name type="scientific">candidate division KSB3 bacterium</name>
    <dbReference type="NCBI Taxonomy" id="2044937"/>
    <lineage>
        <taxon>Bacteria</taxon>
        <taxon>candidate division KSB3</taxon>
    </lineage>
</organism>
<comment type="caution">
    <text evidence="3">The sequence shown here is derived from an EMBL/GenBank/DDBJ whole genome shotgun (WGS) entry which is preliminary data.</text>
</comment>
<proteinExistence type="inferred from homology"/>
<dbReference type="SUPFAM" id="SSF51556">
    <property type="entry name" value="Metallo-dependent hydrolases"/>
    <property type="match status" value="1"/>
</dbReference>
<comment type="similarity">
    <text evidence="1">Belongs to the metallo-dependent hydrolases superfamily.</text>
</comment>